<comment type="caution">
    <text evidence="2">The sequence shown here is derived from an EMBL/GenBank/DDBJ whole genome shotgun (WGS) entry which is preliminary data.</text>
</comment>
<dbReference type="InterPro" id="IPR002763">
    <property type="entry name" value="DUF72"/>
</dbReference>
<reference evidence="2 3" key="1">
    <citation type="submission" date="2017-08" db="EMBL/GenBank/DDBJ databases">
        <title>Infants hospitalized years apart are colonized by the same room-sourced microbial strains.</title>
        <authorList>
            <person name="Brooks B."/>
            <person name="Olm M.R."/>
            <person name="Firek B.A."/>
            <person name="Baker R."/>
            <person name="Thomas B.C."/>
            <person name="Morowitz M.J."/>
            <person name="Banfield J.F."/>
        </authorList>
    </citation>
    <scope>NUCLEOTIDE SEQUENCE [LARGE SCALE GENOMIC DNA]</scope>
    <source>
        <strain evidence="2">S2_005_003_R2_41</strain>
    </source>
</reference>
<dbReference type="PANTHER" id="PTHR30348">
    <property type="entry name" value="UNCHARACTERIZED PROTEIN YECE"/>
    <property type="match status" value="1"/>
</dbReference>
<dbReference type="SUPFAM" id="SSF117396">
    <property type="entry name" value="TM1631-like"/>
    <property type="match status" value="1"/>
</dbReference>
<dbReference type="InterPro" id="IPR036520">
    <property type="entry name" value="UPF0759_sf"/>
</dbReference>
<gene>
    <name evidence="2" type="ORF">DI563_12760</name>
</gene>
<name>A0A2W5QAN7_VARPD</name>
<dbReference type="PANTHER" id="PTHR30348:SF4">
    <property type="entry name" value="DUF72 DOMAIN-CONTAINING PROTEIN"/>
    <property type="match status" value="1"/>
</dbReference>
<dbReference type="Pfam" id="PF01904">
    <property type="entry name" value="DUF72"/>
    <property type="match status" value="1"/>
</dbReference>
<dbReference type="Proteomes" id="UP000249135">
    <property type="component" value="Unassembled WGS sequence"/>
</dbReference>
<organism evidence="2 3">
    <name type="scientific">Variovorax paradoxus</name>
    <dbReference type="NCBI Taxonomy" id="34073"/>
    <lineage>
        <taxon>Bacteria</taxon>
        <taxon>Pseudomonadati</taxon>
        <taxon>Pseudomonadota</taxon>
        <taxon>Betaproteobacteria</taxon>
        <taxon>Burkholderiales</taxon>
        <taxon>Comamonadaceae</taxon>
        <taxon>Variovorax</taxon>
    </lineage>
</organism>
<dbReference type="EMBL" id="QFPP01000139">
    <property type="protein sequence ID" value="PZQ74268.1"/>
    <property type="molecule type" value="Genomic_DNA"/>
</dbReference>
<feature type="region of interest" description="Disordered" evidence="1">
    <location>
        <begin position="1"/>
        <end position="44"/>
    </location>
</feature>
<protein>
    <submittedName>
        <fullName evidence="2">DUF72 domain-containing protein</fullName>
    </submittedName>
</protein>
<evidence type="ECO:0000313" key="3">
    <source>
        <dbReference type="Proteomes" id="UP000249135"/>
    </source>
</evidence>
<accession>A0A2W5QAN7</accession>
<feature type="compositionally biased region" description="Low complexity" evidence="1">
    <location>
        <begin position="21"/>
        <end position="40"/>
    </location>
</feature>
<sequence>MPGLQDSLFDDAPTPSPAADPGPQAAGARQRTATTAERVQPAAVPESSQVLAAALPRALHLGTSSWHFPGWAGLVWDREYAQPVLSRHGLAAYARHPLLRGVSLDRSFYRPLTASQFAGYAAQVPDDFRFVVKAPSLVADALVRGEDGRGMQPNPAFLDPTLAVEQFVAPAIEGLGARIGALVFQLSPMPAAFLARMPEMLDRLSVMLRALPKLRPAAPDGVVAVEVRNPEWLTPELVAVLRDAGATYCLGLHPKLPPIHEQIPLLRALWPGPLVCRWNLNRKHGAFGYEEAKGLYEPFDRLIDPDMDTREALARVIAGTVGAGQPAYVTINNKAEGSAPLSVAALAEAVRARLP</sequence>
<proteinExistence type="predicted"/>
<evidence type="ECO:0000313" key="2">
    <source>
        <dbReference type="EMBL" id="PZQ74268.1"/>
    </source>
</evidence>
<dbReference type="AlphaFoldDB" id="A0A2W5QAN7"/>
<dbReference type="Gene3D" id="3.20.20.410">
    <property type="entry name" value="Protein of unknown function UPF0759"/>
    <property type="match status" value="1"/>
</dbReference>
<evidence type="ECO:0000256" key="1">
    <source>
        <dbReference type="SAM" id="MobiDB-lite"/>
    </source>
</evidence>